<proteinExistence type="predicted"/>
<protein>
    <submittedName>
        <fullName evidence="3">Flp pilus assembly protein TadG</fullName>
    </submittedName>
</protein>
<dbReference type="InterPro" id="IPR012495">
    <property type="entry name" value="TadE-like_dom"/>
</dbReference>
<feature type="transmembrane region" description="Helical" evidence="1">
    <location>
        <begin position="6"/>
        <end position="27"/>
    </location>
</feature>
<reference evidence="3 4" key="1">
    <citation type="submission" date="2020-03" db="EMBL/GenBank/DDBJ databases">
        <title>Genomic Encyclopedia of Type Strains, Phase IV (KMG-IV): sequencing the most valuable type-strain genomes for metagenomic binning, comparative biology and taxonomic classification.</title>
        <authorList>
            <person name="Goeker M."/>
        </authorList>
    </citation>
    <scope>NUCLEOTIDE SEQUENCE [LARGE SCALE GENOMIC DNA]</scope>
    <source>
        <strain evidence="3 4">DSM 16846</strain>
    </source>
</reference>
<evidence type="ECO:0000313" key="3">
    <source>
        <dbReference type="EMBL" id="NJC06907.1"/>
    </source>
</evidence>
<gene>
    <name evidence="3" type="ORF">GGQ97_002700</name>
</gene>
<keyword evidence="4" id="KW-1185">Reference proteome</keyword>
<evidence type="ECO:0000259" key="2">
    <source>
        <dbReference type="Pfam" id="PF07811"/>
    </source>
</evidence>
<dbReference type="Proteomes" id="UP000558192">
    <property type="component" value="Unassembled WGS sequence"/>
</dbReference>
<evidence type="ECO:0000256" key="1">
    <source>
        <dbReference type="SAM" id="Phobius"/>
    </source>
</evidence>
<accession>A0A7X6BI91</accession>
<dbReference type="Pfam" id="PF07811">
    <property type="entry name" value="TadE"/>
    <property type="match status" value="1"/>
</dbReference>
<keyword evidence="1" id="KW-1133">Transmembrane helix</keyword>
<dbReference type="RefSeq" id="WP_168070400.1">
    <property type="nucleotide sequence ID" value="NZ_JAATJC010000001.1"/>
</dbReference>
<dbReference type="AlphaFoldDB" id="A0A7X6BI91"/>
<dbReference type="EMBL" id="JAATJC010000001">
    <property type="protein sequence ID" value="NJC06907.1"/>
    <property type="molecule type" value="Genomic_DNA"/>
</dbReference>
<sequence>MVETALALPIGLTMIWGVIQFGLALYANAGIQNALGEGARYATLCVAPNAATGCGRPTDEQIVTRISERRFSSTYGTFGTPTVAAGQTSSGLRYLDLKVTYSVVPSLILVNGPTIVFTRTKRVYIAA</sequence>
<keyword evidence="1" id="KW-0812">Transmembrane</keyword>
<evidence type="ECO:0000313" key="4">
    <source>
        <dbReference type="Proteomes" id="UP000558192"/>
    </source>
</evidence>
<feature type="domain" description="TadE-like" evidence="2">
    <location>
        <begin position="1"/>
        <end position="40"/>
    </location>
</feature>
<keyword evidence="1" id="KW-0472">Membrane</keyword>
<comment type="caution">
    <text evidence="3">The sequence shown here is derived from an EMBL/GenBank/DDBJ whole genome shotgun (WGS) entry which is preliminary data.</text>
</comment>
<organism evidence="3 4">
    <name type="scientific">Sphingomonas kaistensis</name>
    <dbReference type="NCBI Taxonomy" id="298708"/>
    <lineage>
        <taxon>Bacteria</taxon>
        <taxon>Pseudomonadati</taxon>
        <taxon>Pseudomonadota</taxon>
        <taxon>Alphaproteobacteria</taxon>
        <taxon>Sphingomonadales</taxon>
        <taxon>Sphingomonadaceae</taxon>
        <taxon>Sphingomonas</taxon>
    </lineage>
</organism>
<name>A0A7X6BI91_9SPHN</name>